<dbReference type="EMBL" id="KB445570">
    <property type="protein sequence ID" value="EMD95559.1"/>
    <property type="molecule type" value="Genomic_DNA"/>
</dbReference>
<dbReference type="Proteomes" id="UP000016936">
    <property type="component" value="Unassembled WGS sequence"/>
</dbReference>
<protein>
    <submittedName>
        <fullName evidence="1">Uncharacterized protein</fullName>
    </submittedName>
</protein>
<sequence>MHHRFMLASCLTQEACSWYLANVFSFSFYTPLEHIEIPLVSLWLCMKMKQVNQATEN</sequence>
<accession>M2UAE4</accession>
<dbReference type="AlphaFoldDB" id="M2UAE4"/>
<evidence type="ECO:0000313" key="1">
    <source>
        <dbReference type="EMBL" id="EMD95559.1"/>
    </source>
</evidence>
<name>M2UAE4_COCH5</name>
<evidence type="ECO:0000313" key="2">
    <source>
        <dbReference type="Proteomes" id="UP000016936"/>
    </source>
</evidence>
<reference evidence="2" key="2">
    <citation type="journal article" date="2013" name="PLoS Genet.">
        <title>Comparative genome structure, secondary metabolite, and effector coding capacity across Cochliobolus pathogens.</title>
        <authorList>
            <person name="Condon B.J."/>
            <person name="Leng Y."/>
            <person name="Wu D."/>
            <person name="Bushley K.E."/>
            <person name="Ohm R.A."/>
            <person name="Otillar R."/>
            <person name="Martin J."/>
            <person name="Schackwitz W."/>
            <person name="Grimwood J."/>
            <person name="MohdZainudin N."/>
            <person name="Xue C."/>
            <person name="Wang R."/>
            <person name="Manning V.A."/>
            <person name="Dhillon B."/>
            <person name="Tu Z.J."/>
            <person name="Steffenson B.J."/>
            <person name="Salamov A."/>
            <person name="Sun H."/>
            <person name="Lowry S."/>
            <person name="LaButti K."/>
            <person name="Han J."/>
            <person name="Copeland A."/>
            <person name="Lindquist E."/>
            <person name="Barry K."/>
            <person name="Schmutz J."/>
            <person name="Baker S.E."/>
            <person name="Ciuffetti L.M."/>
            <person name="Grigoriev I.V."/>
            <person name="Zhong S."/>
            <person name="Turgeon B.G."/>
        </authorList>
    </citation>
    <scope>NUCLEOTIDE SEQUENCE [LARGE SCALE GENOMIC DNA]</scope>
    <source>
        <strain evidence="2">C5 / ATCC 48332 / race O</strain>
    </source>
</reference>
<gene>
    <name evidence="1" type="ORF">COCHEDRAFT_1019282</name>
</gene>
<proteinExistence type="predicted"/>
<organism evidence="1 2">
    <name type="scientific">Cochliobolus heterostrophus (strain C5 / ATCC 48332 / race O)</name>
    <name type="common">Southern corn leaf blight fungus</name>
    <name type="synonym">Bipolaris maydis</name>
    <dbReference type="NCBI Taxonomy" id="701091"/>
    <lineage>
        <taxon>Eukaryota</taxon>
        <taxon>Fungi</taxon>
        <taxon>Dikarya</taxon>
        <taxon>Ascomycota</taxon>
        <taxon>Pezizomycotina</taxon>
        <taxon>Dothideomycetes</taxon>
        <taxon>Pleosporomycetidae</taxon>
        <taxon>Pleosporales</taxon>
        <taxon>Pleosporineae</taxon>
        <taxon>Pleosporaceae</taxon>
        <taxon>Bipolaris</taxon>
    </lineage>
</organism>
<dbReference type="HOGENOM" id="CLU_2996372_0_0_1"/>
<reference evidence="1 2" key="1">
    <citation type="journal article" date="2012" name="PLoS Pathog.">
        <title>Diverse lifestyles and strategies of plant pathogenesis encoded in the genomes of eighteen Dothideomycetes fungi.</title>
        <authorList>
            <person name="Ohm R.A."/>
            <person name="Feau N."/>
            <person name="Henrissat B."/>
            <person name="Schoch C.L."/>
            <person name="Horwitz B.A."/>
            <person name="Barry K.W."/>
            <person name="Condon B.J."/>
            <person name="Copeland A.C."/>
            <person name="Dhillon B."/>
            <person name="Glaser F."/>
            <person name="Hesse C.N."/>
            <person name="Kosti I."/>
            <person name="LaButti K."/>
            <person name="Lindquist E.A."/>
            <person name="Lucas S."/>
            <person name="Salamov A.A."/>
            <person name="Bradshaw R.E."/>
            <person name="Ciuffetti L."/>
            <person name="Hamelin R.C."/>
            <person name="Kema G.H.J."/>
            <person name="Lawrence C."/>
            <person name="Scott J.A."/>
            <person name="Spatafora J.W."/>
            <person name="Turgeon B.G."/>
            <person name="de Wit P.J.G.M."/>
            <person name="Zhong S."/>
            <person name="Goodwin S.B."/>
            <person name="Grigoriev I.V."/>
        </authorList>
    </citation>
    <scope>NUCLEOTIDE SEQUENCE [LARGE SCALE GENOMIC DNA]</scope>
    <source>
        <strain evidence="2">C5 / ATCC 48332 / race O</strain>
    </source>
</reference>
<keyword evidence="2" id="KW-1185">Reference proteome</keyword>